<feature type="transmembrane region" description="Helical" evidence="1">
    <location>
        <begin position="95"/>
        <end position="119"/>
    </location>
</feature>
<dbReference type="GO" id="GO:0046521">
    <property type="term" value="P:sphingoid catabolic process"/>
    <property type="evidence" value="ECO:0007669"/>
    <property type="project" value="TreeGrafter"/>
</dbReference>
<dbReference type="Pfam" id="PF06127">
    <property type="entry name" value="Mpo1-like"/>
    <property type="match status" value="1"/>
</dbReference>
<keyword evidence="1" id="KW-1133">Transmembrane helix</keyword>
<proteinExistence type="predicted"/>
<dbReference type="PANTHER" id="PTHR28026">
    <property type="entry name" value="DUF962 DOMAIN PROTEIN (AFU_ORTHOLOGUE AFUA_8G05310)"/>
    <property type="match status" value="1"/>
</dbReference>
<dbReference type="PANTHER" id="PTHR28026:SF8">
    <property type="entry name" value="YGL010W-LIKE PROTEIN"/>
    <property type="match status" value="1"/>
</dbReference>
<dbReference type="InterPro" id="IPR009305">
    <property type="entry name" value="Mpo1-like"/>
</dbReference>
<protein>
    <submittedName>
        <fullName evidence="2">Uncharacterized protein</fullName>
    </submittedName>
</protein>
<name>A0A7J7GX74_CAMSI</name>
<dbReference type="GO" id="GO:0005783">
    <property type="term" value="C:endoplasmic reticulum"/>
    <property type="evidence" value="ECO:0007669"/>
    <property type="project" value="TreeGrafter"/>
</dbReference>
<dbReference type="AlphaFoldDB" id="A0A7J7GX74"/>
<accession>A0A7J7GX74</accession>
<gene>
    <name evidence="2" type="ORF">HYC85_015600</name>
</gene>
<keyword evidence="1" id="KW-0472">Membrane</keyword>
<evidence type="ECO:0000313" key="2">
    <source>
        <dbReference type="EMBL" id="KAF5945372.1"/>
    </source>
</evidence>
<reference evidence="2 3" key="2">
    <citation type="submission" date="2020-07" db="EMBL/GenBank/DDBJ databases">
        <title>Genome assembly of wild tea tree DASZ reveals pedigree and selection history of tea varieties.</title>
        <authorList>
            <person name="Zhang W."/>
        </authorList>
    </citation>
    <scope>NUCLEOTIDE SEQUENCE [LARGE SCALE GENOMIC DNA]</scope>
    <source>
        <strain evidence="3">cv. G240</strain>
        <tissue evidence="2">Leaf</tissue>
    </source>
</reference>
<dbReference type="EMBL" id="JACBKZ010000007">
    <property type="protein sequence ID" value="KAF5945372.1"/>
    <property type="molecule type" value="Genomic_DNA"/>
</dbReference>
<feature type="transmembrane region" description="Helical" evidence="1">
    <location>
        <begin position="27"/>
        <end position="47"/>
    </location>
</feature>
<organism evidence="2 3">
    <name type="scientific">Camellia sinensis</name>
    <name type="common">Tea plant</name>
    <name type="synonym">Thea sinensis</name>
    <dbReference type="NCBI Taxonomy" id="4442"/>
    <lineage>
        <taxon>Eukaryota</taxon>
        <taxon>Viridiplantae</taxon>
        <taxon>Streptophyta</taxon>
        <taxon>Embryophyta</taxon>
        <taxon>Tracheophyta</taxon>
        <taxon>Spermatophyta</taxon>
        <taxon>Magnoliopsida</taxon>
        <taxon>eudicotyledons</taxon>
        <taxon>Gunneridae</taxon>
        <taxon>Pentapetalae</taxon>
        <taxon>asterids</taxon>
        <taxon>Ericales</taxon>
        <taxon>Theaceae</taxon>
        <taxon>Camellia</taxon>
    </lineage>
</organism>
<comment type="caution">
    <text evidence="2">The sequence shown here is derived from an EMBL/GenBank/DDBJ whole genome shotgun (WGS) entry which is preliminary data.</text>
</comment>
<evidence type="ECO:0000256" key="1">
    <source>
        <dbReference type="SAM" id="Phobius"/>
    </source>
</evidence>
<reference evidence="3" key="1">
    <citation type="journal article" date="2020" name="Nat. Commun.">
        <title>Genome assembly of wild tea tree DASZ reveals pedigree and selection history of tea varieties.</title>
        <authorList>
            <person name="Zhang W."/>
            <person name="Zhang Y."/>
            <person name="Qiu H."/>
            <person name="Guo Y."/>
            <person name="Wan H."/>
            <person name="Zhang X."/>
            <person name="Scossa F."/>
            <person name="Alseekh S."/>
            <person name="Zhang Q."/>
            <person name="Wang P."/>
            <person name="Xu L."/>
            <person name="Schmidt M.H."/>
            <person name="Jia X."/>
            <person name="Li D."/>
            <person name="Zhu A."/>
            <person name="Guo F."/>
            <person name="Chen W."/>
            <person name="Ni D."/>
            <person name="Usadel B."/>
            <person name="Fernie A.R."/>
            <person name="Wen W."/>
        </authorList>
    </citation>
    <scope>NUCLEOTIDE SEQUENCE [LARGE SCALE GENOMIC DNA]</scope>
    <source>
        <strain evidence="3">cv. G240</strain>
    </source>
</reference>
<keyword evidence="1" id="KW-0812">Transmembrane</keyword>
<sequence length="215" mass="24890">MGGKIGFFDLEKHFAFYGAYHSNPINIAIHMLLVWPIFFTALLILYFTPSLFSLPYIEFSLFGINFILILNIGFLLALIYAVFYICLDAKAGSLAAFLCFICWVFSSFFASQLGLSLAWKQFHYNHFRLFWQLSWYVGQDNSSAMGYLRKYMQKRAPALLDNLSQAFLMAPFFVLLEALQSFFGYEPYPGFRVAVQAKIDAEINEWQDKKQKLMS</sequence>
<evidence type="ECO:0000313" key="3">
    <source>
        <dbReference type="Proteomes" id="UP000593564"/>
    </source>
</evidence>
<keyword evidence="3" id="KW-1185">Reference proteome</keyword>
<dbReference type="GO" id="GO:0016020">
    <property type="term" value="C:membrane"/>
    <property type="evidence" value="ECO:0007669"/>
    <property type="project" value="GOC"/>
</dbReference>
<feature type="transmembrane region" description="Helical" evidence="1">
    <location>
        <begin position="59"/>
        <end position="83"/>
    </location>
</feature>
<dbReference type="Proteomes" id="UP000593564">
    <property type="component" value="Unassembled WGS sequence"/>
</dbReference>